<dbReference type="EMBL" id="LT629782">
    <property type="protein sequence ID" value="SDT90673.1"/>
    <property type="molecule type" value="Genomic_DNA"/>
</dbReference>
<evidence type="ECO:0000313" key="2">
    <source>
        <dbReference type="EMBL" id="SDT90673.1"/>
    </source>
</evidence>
<keyword evidence="3" id="KW-1185">Reference proteome</keyword>
<sequence length="68" mass="7573">MHNQHNPKQADGFAKYRARHSRNVRPSLLLLPPAKRRALQRNLIFLGVSLSVVLLMAFFAKAYAAGSG</sequence>
<evidence type="ECO:0000313" key="3">
    <source>
        <dbReference type="Proteomes" id="UP000183653"/>
    </source>
</evidence>
<protein>
    <submittedName>
        <fullName evidence="2">Uncharacterized protein</fullName>
    </submittedName>
</protein>
<name>A0A1H2E6I2_9PSED</name>
<dbReference type="Proteomes" id="UP000183653">
    <property type="component" value="Chromosome I"/>
</dbReference>
<proteinExistence type="predicted"/>
<accession>A0A1H2E6I2</accession>
<gene>
    <name evidence="2" type="ORF">SAMN04490197_0718</name>
</gene>
<evidence type="ECO:0000256" key="1">
    <source>
        <dbReference type="SAM" id="Phobius"/>
    </source>
</evidence>
<organism evidence="2 3">
    <name type="scientific">Pseudomonas orientalis</name>
    <dbReference type="NCBI Taxonomy" id="76758"/>
    <lineage>
        <taxon>Bacteria</taxon>
        <taxon>Pseudomonadati</taxon>
        <taxon>Pseudomonadota</taxon>
        <taxon>Gammaproteobacteria</taxon>
        <taxon>Pseudomonadales</taxon>
        <taxon>Pseudomonadaceae</taxon>
        <taxon>Pseudomonas</taxon>
    </lineage>
</organism>
<reference evidence="2 3" key="1">
    <citation type="submission" date="2016-10" db="EMBL/GenBank/DDBJ databases">
        <authorList>
            <person name="Varghese N."/>
            <person name="Submissions S."/>
        </authorList>
    </citation>
    <scope>NUCLEOTIDE SEQUENCE [LARGE SCALE GENOMIC DNA]</scope>
    <source>
        <strain evidence="2 3">BS2775</strain>
    </source>
</reference>
<keyword evidence="1" id="KW-0472">Membrane</keyword>
<dbReference type="AlphaFoldDB" id="A0A1H2E6I2"/>
<feature type="transmembrane region" description="Helical" evidence="1">
    <location>
        <begin position="43"/>
        <end position="64"/>
    </location>
</feature>
<keyword evidence="1" id="KW-1133">Transmembrane helix</keyword>
<keyword evidence="1" id="KW-0812">Transmembrane</keyword>